<protein>
    <submittedName>
        <fullName evidence="2">Uncharacterized protein</fullName>
    </submittedName>
</protein>
<feature type="transmembrane region" description="Helical" evidence="1">
    <location>
        <begin position="7"/>
        <end position="25"/>
    </location>
</feature>
<dbReference type="Pfam" id="PF19470">
    <property type="entry name" value="DUF6007"/>
    <property type="match status" value="1"/>
</dbReference>
<evidence type="ECO:0000313" key="3">
    <source>
        <dbReference type="Proteomes" id="UP000198892"/>
    </source>
</evidence>
<organism evidence="2 3">
    <name type="scientific">Salibacterium halotolerans</name>
    <dbReference type="NCBI Taxonomy" id="1884432"/>
    <lineage>
        <taxon>Bacteria</taxon>
        <taxon>Bacillati</taxon>
        <taxon>Bacillota</taxon>
        <taxon>Bacilli</taxon>
        <taxon>Bacillales</taxon>
        <taxon>Bacillaceae</taxon>
    </lineage>
</organism>
<keyword evidence="3" id="KW-1185">Reference proteome</keyword>
<evidence type="ECO:0000256" key="1">
    <source>
        <dbReference type="SAM" id="Phobius"/>
    </source>
</evidence>
<name>A0A1I5V7Y4_9BACI</name>
<reference evidence="3" key="1">
    <citation type="submission" date="2016-10" db="EMBL/GenBank/DDBJ databases">
        <authorList>
            <person name="Varghese N."/>
            <person name="Submissions S."/>
        </authorList>
    </citation>
    <scope>NUCLEOTIDE SEQUENCE [LARGE SCALE GENOMIC DNA]</scope>
    <source>
        <strain evidence="3">S7</strain>
    </source>
</reference>
<gene>
    <name evidence="2" type="ORF">SAMN05518683_11568</name>
</gene>
<accession>A0A1I5V7Y4</accession>
<evidence type="ECO:0000313" key="2">
    <source>
        <dbReference type="EMBL" id="SFQ03664.1"/>
    </source>
</evidence>
<keyword evidence="1" id="KW-0472">Membrane</keyword>
<dbReference type="STRING" id="1884432.SAMN05518683_11568"/>
<keyword evidence="1" id="KW-1133">Transmembrane helix</keyword>
<keyword evidence="1" id="KW-0812">Transmembrane</keyword>
<proteinExistence type="predicted"/>
<dbReference type="Proteomes" id="UP000198892">
    <property type="component" value="Unassembled WGS sequence"/>
</dbReference>
<dbReference type="AlphaFoldDB" id="A0A1I5V7Y4"/>
<dbReference type="EMBL" id="FOXD01000015">
    <property type="protein sequence ID" value="SFQ03664.1"/>
    <property type="molecule type" value="Genomic_DNA"/>
</dbReference>
<feature type="transmembrane region" description="Helical" evidence="1">
    <location>
        <begin position="31"/>
        <end position="52"/>
    </location>
</feature>
<dbReference type="InterPro" id="IPR046049">
    <property type="entry name" value="DUF6007"/>
</dbReference>
<sequence>MGWLDLIFVIPMFLLFSYLPVYNVWSIVLNVMIISFSSFGFVMIFQMIIASVKNQGSK</sequence>